<keyword evidence="2 3" id="KW-0690">Ribosome biogenesis</keyword>
<accession>A0A5S3Z759</accession>
<evidence type="ECO:0000256" key="1">
    <source>
        <dbReference type="ARBA" id="ARBA00022490"/>
    </source>
</evidence>
<dbReference type="FunFam" id="3.30.300.20:FF:000007">
    <property type="entry name" value="Ribosome-binding factor A"/>
    <property type="match status" value="1"/>
</dbReference>
<comment type="subunit">
    <text evidence="3">Monomer. Binds 30S ribosomal subunits, but not 50S ribosomal subunits or 70S ribosomes.</text>
</comment>
<dbReference type="RefSeq" id="WP_022945696.1">
    <property type="nucleotide sequence ID" value="NZ_CP023396.1"/>
</dbReference>
<proteinExistence type="inferred from homology"/>
<dbReference type="NCBIfam" id="TIGR00082">
    <property type="entry name" value="rbfA"/>
    <property type="match status" value="1"/>
</dbReference>
<dbReference type="GO" id="GO:0005829">
    <property type="term" value="C:cytosol"/>
    <property type="evidence" value="ECO:0007669"/>
    <property type="project" value="TreeGrafter"/>
</dbReference>
<dbReference type="AlphaFoldDB" id="A0A5S3Z759"/>
<dbReference type="Pfam" id="PF02033">
    <property type="entry name" value="RBFA"/>
    <property type="match status" value="1"/>
</dbReference>
<reference evidence="5" key="2">
    <citation type="submission" date="2019-06" db="EMBL/GenBank/DDBJ databases">
        <title>Co-occurence of chitin degradation, pigmentation and bioactivity in marine Pseudoalteromonas.</title>
        <authorList>
            <person name="Sonnenschein E.C."/>
            <person name="Bech P.K."/>
        </authorList>
    </citation>
    <scope>NUCLEOTIDE SEQUENCE [LARGE SCALE GENOMIC DNA]</scope>
    <source>
        <strain evidence="5">S2897</strain>
    </source>
</reference>
<evidence type="ECO:0000256" key="3">
    <source>
        <dbReference type="HAMAP-Rule" id="MF_00003"/>
    </source>
</evidence>
<dbReference type="PANTHER" id="PTHR33515:SF1">
    <property type="entry name" value="RIBOSOME-BINDING FACTOR A, CHLOROPLASTIC-RELATED"/>
    <property type="match status" value="1"/>
</dbReference>
<evidence type="ECO:0000256" key="2">
    <source>
        <dbReference type="ARBA" id="ARBA00022517"/>
    </source>
</evidence>
<dbReference type="Gene3D" id="3.30.300.20">
    <property type="match status" value="1"/>
</dbReference>
<gene>
    <name evidence="3" type="primary">rbfA</name>
    <name evidence="4" type="ORF">CWC05_07615</name>
</gene>
<dbReference type="EMBL" id="PNCG01000005">
    <property type="protein sequence ID" value="TMP87710.1"/>
    <property type="molecule type" value="Genomic_DNA"/>
</dbReference>
<comment type="caution">
    <text evidence="4">The sequence shown here is derived from an EMBL/GenBank/DDBJ whole genome shotgun (WGS) entry which is preliminary data.</text>
</comment>
<dbReference type="STRING" id="151081.TW72_04715"/>
<comment type="function">
    <text evidence="3">One of several proteins that assist in the late maturation steps of the functional core of the 30S ribosomal subunit. Associates with free 30S ribosomal subunits (but not with 30S subunits that are part of 70S ribosomes or polysomes). Required for efficient processing of 16S rRNA. May interact with the 5'-terminal helix region of 16S rRNA.</text>
</comment>
<dbReference type="InterPro" id="IPR015946">
    <property type="entry name" value="KH_dom-like_a/b"/>
</dbReference>
<dbReference type="SUPFAM" id="SSF89919">
    <property type="entry name" value="Ribosome-binding factor A, RbfA"/>
    <property type="match status" value="1"/>
</dbReference>
<dbReference type="InterPro" id="IPR023799">
    <property type="entry name" value="RbfA_dom_sf"/>
</dbReference>
<protein>
    <recommendedName>
        <fullName evidence="3">Ribosome-binding factor A</fullName>
    </recommendedName>
</protein>
<dbReference type="GO" id="GO:0030490">
    <property type="term" value="P:maturation of SSU-rRNA"/>
    <property type="evidence" value="ECO:0007669"/>
    <property type="project" value="UniProtKB-UniRule"/>
</dbReference>
<dbReference type="InterPro" id="IPR000238">
    <property type="entry name" value="RbfA"/>
</dbReference>
<dbReference type="PANTHER" id="PTHR33515">
    <property type="entry name" value="RIBOSOME-BINDING FACTOR A, CHLOROPLASTIC-RELATED"/>
    <property type="match status" value="1"/>
</dbReference>
<comment type="subcellular location">
    <subcellularLocation>
        <location evidence="3">Cytoplasm</location>
    </subcellularLocation>
</comment>
<evidence type="ECO:0000313" key="4">
    <source>
        <dbReference type="EMBL" id="TMP87710.1"/>
    </source>
</evidence>
<dbReference type="HAMAP" id="MF_00003">
    <property type="entry name" value="RbfA"/>
    <property type="match status" value="1"/>
</dbReference>
<dbReference type="GO" id="GO:0043024">
    <property type="term" value="F:ribosomal small subunit binding"/>
    <property type="evidence" value="ECO:0007669"/>
    <property type="project" value="TreeGrafter"/>
</dbReference>
<dbReference type="Proteomes" id="UP000305874">
    <property type="component" value="Unassembled WGS sequence"/>
</dbReference>
<comment type="similarity">
    <text evidence="3">Belongs to the RbfA family.</text>
</comment>
<organism evidence="4 5">
    <name type="scientific">Pseudoalteromonas ruthenica</name>
    <dbReference type="NCBI Taxonomy" id="151081"/>
    <lineage>
        <taxon>Bacteria</taxon>
        <taxon>Pseudomonadati</taxon>
        <taxon>Pseudomonadota</taxon>
        <taxon>Gammaproteobacteria</taxon>
        <taxon>Alteromonadales</taxon>
        <taxon>Pseudoalteromonadaceae</taxon>
        <taxon>Pseudoalteromonas</taxon>
    </lineage>
</organism>
<reference evidence="4 5" key="1">
    <citation type="submission" date="2017-12" db="EMBL/GenBank/DDBJ databases">
        <authorList>
            <person name="Paulsen S."/>
            <person name="Gram L.K."/>
        </authorList>
    </citation>
    <scope>NUCLEOTIDE SEQUENCE [LARGE SCALE GENOMIC DNA]</scope>
    <source>
        <strain evidence="4 5">S2897</strain>
    </source>
</reference>
<name>A0A5S3Z759_9GAMM</name>
<evidence type="ECO:0000313" key="5">
    <source>
        <dbReference type="Proteomes" id="UP000305874"/>
    </source>
</evidence>
<keyword evidence="1 3" id="KW-0963">Cytoplasm</keyword>
<sequence>MREFSRTERVAQQIQKEIAVIIQREVKDPRLGMVTVSAVEVSRDLSYAKIFVTVFNQDDDTKAKQSMRILNDASGYIRSLLGKRIRARIIPELRFVIDNSLLEGMRISNLVDTVMREDQDKRNNSDEEE</sequence>